<dbReference type="Proteomes" id="UP001477443">
    <property type="component" value="Chromosome"/>
</dbReference>
<accession>A0ABZ2RQN2</accession>
<proteinExistence type="predicted"/>
<dbReference type="RefSeq" id="WP_338822969.1">
    <property type="nucleotide sequence ID" value="NZ_CP148067.1"/>
</dbReference>
<protein>
    <recommendedName>
        <fullName evidence="5">ECM-binding protein homolog</fullName>
    </recommendedName>
</protein>
<keyword evidence="4" id="KW-1185">Reference proteome</keyword>
<evidence type="ECO:0000313" key="3">
    <source>
        <dbReference type="EMBL" id="WXL29355.1"/>
    </source>
</evidence>
<reference evidence="3" key="1">
    <citation type="submission" date="2024-03" db="EMBL/GenBank/DDBJ databases">
        <title>Complete genome sequence of Mycoplasma felifaucium Z921 isolated from the trachea of a cheetah.</title>
        <authorList>
            <person name="Spergser J."/>
        </authorList>
    </citation>
    <scope>NUCLEOTIDE SEQUENCE [LARGE SCALE GENOMIC DNA]</scope>
    <source>
        <strain evidence="3">Z921</strain>
    </source>
</reference>
<evidence type="ECO:0000256" key="1">
    <source>
        <dbReference type="SAM" id="Coils"/>
    </source>
</evidence>
<feature type="coiled-coil region" evidence="1">
    <location>
        <begin position="267"/>
        <end position="326"/>
    </location>
</feature>
<name>A0ABZ2RQN2_9BACT</name>
<organism evidence="3 4">
    <name type="scientific">Mycoplasmopsis felifaucium</name>
    <dbReference type="NCBI Taxonomy" id="35768"/>
    <lineage>
        <taxon>Bacteria</taxon>
        <taxon>Bacillati</taxon>
        <taxon>Mycoplasmatota</taxon>
        <taxon>Mycoplasmoidales</taxon>
        <taxon>Metamycoplasmataceae</taxon>
        <taxon>Mycoplasmopsis</taxon>
    </lineage>
</organism>
<sequence length="1952" mass="223866">MEKKKKKRIIIGSVFAGTSALAIALGLGIGLGTKQNKTKNSEEGKDIDIKKLSQLYINKVNQILGSGYEDINPYKQKIIAELEKTDINPVLLSDDFYIQLVQLVQNYTNVKNKIIQAKSVFADTDFYTAYKNISGEQVNIFDTNKANLNQLVNNTSELANFEVINNEISHLNLLNSQQYNEANQLKEKFDKFKQALSIAKLQVNQSIAFTSTEFKLDYQTNSNFDTYLAKLEKNNELKKQMDNIISQYGQENEIAQDIDKFNELRSNDNNLNNLAELNNKLILLKNDIETKLAQKSNSNTELSTFKNDAKIQISNLELLTEQTKQKFNDLIDLSITKSNILAYLERAKLLNSNKIELNNTVSSFEQLKNSNDLNYLNSSNKSNIDKHYELNLFNDEIEPKKLKFKENIAEDDLVLNQLKQYKQEFDNLIAHLDGTSNLLRVKNSFKQVLVSKNFIDSLKAKISTWIDDQNLVSRIEDLEQKISKFDDIIVAYSKTIENEKTLNTSNLTQEQQQGLTNLKNIVVINFDNNKIKNFDIDSVAKYQDELNKKIILWNEHINELKSYSNDFEVDENFQALAQQNLRISLDPKLDYYDIKRYLTSLSFTKNNAKLYITEPENENINYILNSVNLKNENKNIVEFNYLAISKTNSNLKAKVSAELDIYQVNNRVNVNDLVANVNVQNLDELFDINYLALSNISKIDLNITNINDYIKKAKTYISDYFTFEIKQGQSNLIDNDNKLSFQVDLFLNQNLVKTLDLKSLQAIDFKPDQTFEANISLSNYFLESEPYFDDSRNSFAYFADMTNSKYELAIQEQGIFRYWFWKYQIAPFYETIKSEFNNKVFKLEPVSNPNPRGKLKQEGIPVFDKKYASYAPNELTFDEVKQIILRWFKKQDNNLINWNVDDQINVDFKLQNSHLYDIENLPLKPTANFIFTLTKGQLTKEIQLTITKKNYYKPAVNEENAKYINKIHEILADKTGQKLFQILKVKDPVKTNGHYSVIQGDPAELINQLYEWPKIGEYQIFARKTLSKNNLAGTADIVFWYKDKAGNWMPYNTDASTPDRTFEAQNFITIKNWKPAQYRDIKPQNGTTFTDDDFNPIDEANANNNIEQSDIDAINQLNARNFDYRKAEAERNGSSSVFYRLIDPADVVAQNASMMLNYVLTIKNTPVEDNKNNGSFSNTAPTSTTNPDGTVASNTPSKANSIAIQNQEIYSNSDQPNNVDTNALYKKYFIYFYDVKNEAKGQLSFKLGFINKENTNKRYKTNHRITLINLVNDYKVKLYPEVILNKIKYSDLTLNNLSSINASQLNASNFSQYVNINEQVLTYNNLTIDKNNITLAEIKPHKGNKAYIRLKYQANGANIDGSTWYLLDGFSSLANSDANLNISKTNPLTTIYDSASSITRSRELELYAKDALWTEYKTNNAANFTLKAKYLAQTFEKEGVSNRKIYIHLFGNTLVQNFKRASRITGRNKDEGQDLVLDYEELKKLKTITLNGQTKNVYFENSSKGQVPVIDYSLTATLKQNNDIDFVFKVNSKQYKLLVGTVSNNVYKGANFYNSAQYDEFNPEKAFLLARNGAAFHIEYTNNLEDEDFGVKTNEFNYNKIDFNQENQPIAFYSDQKAYDLNTYNPNQNVSYKLHDGYLMDFEFLHKEYDAKLDQSNLIKNTRERTFGYRFGSATMLAKVNNDPNDGKFYIITNNHVEAGHNFDLTSLIDDNLPKASPGGYFAISAPDYENAIDAGFSYWGGLYNVGNINSKIVWTGVSQKDKQGNGQGFVDITVSIVDINPLINKAKQNGLFLQAFWLENWFNLPNLSINTNGEEDLEFLAPTRKHYAFNGFPYGKQNGYIANRASSADNTIGFSRQNGYAQTFFNAGNSGTGVIGADNEYVSTINSGAPLTFLQSWTYSTNSNNYFGINWNNENPLELKNNNSLATFIMRLHTKNPLNYSLPWFFKEFEK</sequence>
<feature type="coiled-coil region" evidence="1">
    <location>
        <begin position="175"/>
        <end position="202"/>
    </location>
</feature>
<evidence type="ECO:0000256" key="2">
    <source>
        <dbReference type="SAM" id="MobiDB-lite"/>
    </source>
</evidence>
<evidence type="ECO:0008006" key="5">
    <source>
        <dbReference type="Google" id="ProtNLM"/>
    </source>
</evidence>
<dbReference type="EMBL" id="CP148067">
    <property type="protein sequence ID" value="WXL29355.1"/>
    <property type="molecule type" value="Genomic_DNA"/>
</dbReference>
<evidence type="ECO:0000313" key="4">
    <source>
        <dbReference type="Proteomes" id="UP001477443"/>
    </source>
</evidence>
<gene>
    <name evidence="3" type="ORF">WG617_01745</name>
</gene>
<feature type="compositionally biased region" description="Polar residues" evidence="2">
    <location>
        <begin position="1172"/>
        <end position="1195"/>
    </location>
</feature>
<feature type="region of interest" description="Disordered" evidence="2">
    <location>
        <begin position="1168"/>
        <end position="1195"/>
    </location>
</feature>
<keyword evidence="1" id="KW-0175">Coiled coil</keyword>
<dbReference type="NCBIfam" id="NF045847">
    <property type="entry name" value="MGA1079_SerProt"/>
    <property type="match status" value="1"/>
</dbReference>